<evidence type="ECO:0000256" key="3">
    <source>
        <dbReference type="ARBA" id="ARBA00022801"/>
    </source>
</evidence>
<dbReference type="Proteomes" id="UP000535543">
    <property type="component" value="Unassembled WGS sequence"/>
</dbReference>
<dbReference type="Pfam" id="PF00877">
    <property type="entry name" value="NLPC_P60"/>
    <property type="match status" value="1"/>
</dbReference>
<dbReference type="InterPro" id="IPR051794">
    <property type="entry name" value="PG_Endopeptidase_C40"/>
</dbReference>
<dbReference type="AlphaFoldDB" id="A0A848KUX2"/>
<dbReference type="InterPro" id="IPR008258">
    <property type="entry name" value="Transglycosylase_SLT_dom_1"/>
</dbReference>
<dbReference type="Pfam" id="PF01464">
    <property type="entry name" value="SLT"/>
    <property type="match status" value="1"/>
</dbReference>
<dbReference type="InterPro" id="IPR011055">
    <property type="entry name" value="Dup_hybrid_motif"/>
</dbReference>
<dbReference type="PANTHER" id="PTHR47359:SF3">
    <property type="entry name" value="NLP_P60 DOMAIN-CONTAINING PROTEIN-RELATED"/>
    <property type="match status" value="1"/>
</dbReference>
<dbReference type="RefSeq" id="WP_169594457.1">
    <property type="nucleotide sequence ID" value="NZ_VCQU01000016.1"/>
</dbReference>
<dbReference type="Gene3D" id="1.10.530.10">
    <property type="match status" value="1"/>
</dbReference>
<name>A0A848KUX2_9NOCA</name>
<protein>
    <submittedName>
        <fullName evidence="6">Peptidase</fullName>
    </submittedName>
</protein>
<keyword evidence="4" id="KW-0788">Thiol protease</keyword>
<evidence type="ECO:0000256" key="1">
    <source>
        <dbReference type="ARBA" id="ARBA00007074"/>
    </source>
</evidence>
<evidence type="ECO:0000256" key="4">
    <source>
        <dbReference type="ARBA" id="ARBA00022807"/>
    </source>
</evidence>
<dbReference type="CDD" id="cd12797">
    <property type="entry name" value="M23_peptidase"/>
    <property type="match status" value="1"/>
</dbReference>
<dbReference type="PROSITE" id="PS51935">
    <property type="entry name" value="NLPC_P60"/>
    <property type="match status" value="1"/>
</dbReference>
<dbReference type="CDD" id="cd13399">
    <property type="entry name" value="Slt35-like"/>
    <property type="match status" value="1"/>
</dbReference>
<reference evidence="6 7" key="2">
    <citation type="submission" date="2020-06" db="EMBL/GenBank/DDBJ databases">
        <title>Antribacter stalactiti gen. nov., sp. nov., a new member of the family Nacardiaceae isolated from a cave.</title>
        <authorList>
            <person name="Kim I.S."/>
        </authorList>
    </citation>
    <scope>NUCLEOTIDE SEQUENCE [LARGE SCALE GENOMIC DNA]</scope>
    <source>
        <strain evidence="6 7">YC2-7</strain>
    </source>
</reference>
<dbReference type="SUPFAM" id="SSF53955">
    <property type="entry name" value="Lysozyme-like"/>
    <property type="match status" value="1"/>
</dbReference>
<sequence length="519" mass="53472">MGKAIVASLGFMAIVVAIPLAIVLATAQHESSKCAAPQMNLAALPQLQPGATSPLSQSGTRTFPIAADQYTLTQHFRGDAHRGVDLAATDGTQIYAAADGNVVDAGPASGFGQWIVVDSLDMAGTKFSTVYGHMWEHGLHVKTGDTVRAGQHIADVGNNADSSGPHLHFEVWQGGRTNGQAIDPEGWLTGAAAPTPDAPSTPGPLSTACPDGFGTPGGQLAAGTVPPELEMWYRQAGSLCPQISASLLAAQGKQESGFRRGLTSPDGAEGLAQFMPSTATSIDPLDGQPYVIDADHDGQASVREDGDAIIGQGRYMCALAAVIDRWKASGEVQGDTAALALGAYNAGEGAVHDSHGIPNQIPRHFTETQPYITAILSDEPNFRAAGASGEFVPNPSSPKGTQIVAASRQWLGTPYVWGGGGPQGPSNGGLDCSGLTSAAVFAATGISLPRTSEEQWTVGEEIPIDQVQPGDLLFGEWSGGRPGHVAIATGGGQMIHAPQTGEVVKEAPIQSGMKARRVS</sequence>
<evidence type="ECO:0000256" key="2">
    <source>
        <dbReference type="ARBA" id="ARBA00022670"/>
    </source>
</evidence>
<comment type="caution">
    <text evidence="6">The sequence shown here is derived from an EMBL/GenBank/DDBJ whole genome shotgun (WGS) entry which is preliminary data.</text>
</comment>
<dbReference type="Pfam" id="PF01551">
    <property type="entry name" value="Peptidase_M23"/>
    <property type="match status" value="1"/>
</dbReference>
<dbReference type="EMBL" id="VCQU01000016">
    <property type="protein sequence ID" value="NMN99307.1"/>
    <property type="molecule type" value="Genomic_DNA"/>
</dbReference>
<dbReference type="Gene3D" id="2.70.70.10">
    <property type="entry name" value="Glucose Permease (Domain IIA)"/>
    <property type="match status" value="1"/>
</dbReference>
<keyword evidence="3" id="KW-0378">Hydrolase</keyword>
<evidence type="ECO:0000313" key="6">
    <source>
        <dbReference type="EMBL" id="NMN99307.1"/>
    </source>
</evidence>
<dbReference type="GO" id="GO:0006508">
    <property type="term" value="P:proteolysis"/>
    <property type="evidence" value="ECO:0007669"/>
    <property type="project" value="UniProtKB-KW"/>
</dbReference>
<comment type="similarity">
    <text evidence="1">Belongs to the peptidase C40 family.</text>
</comment>
<accession>A0A848KUX2</accession>
<dbReference type="SUPFAM" id="SSF54001">
    <property type="entry name" value="Cysteine proteinases"/>
    <property type="match status" value="1"/>
</dbReference>
<dbReference type="GO" id="GO:0008234">
    <property type="term" value="F:cysteine-type peptidase activity"/>
    <property type="evidence" value="ECO:0007669"/>
    <property type="project" value="UniProtKB-KW"/>
</dbReference>
<gene>
    <name evidence="6" type="ORF">FGL95_30240</name>
</gene>
<dbReference type="InterPro" id="IPR023346">
    <property type="entry name" value="Lysozyme-like_dom_sf"/>
</dbReference>
<feature type="domain" description="NlpC/P60" evidence="5">
    <location>
        <begin position="397"/>
        <end position="519"/>
    </location>
</feature>
<reference evidence="6 7" key="1">
    <citation type="submission" date="2019-05" db="EMBL/GenBank/DDBJ databases">
        <authorList>
            <person name="Lee S.D."/>
        </authorList>
    </citation>
    <scope>NUCLEOTIDE SEQUENCE [LARGE SCALE GENOMIC DNA]</scope>
    <source>
        <strain evidence="6 7">YC2-7</strain>
    </source>
</reference>
<dbReference type="InterPro" id="IPR038765">
    <property type="entry name" value="Papain-like_cys_pep_sf"/>
</dbReference>
<dbReference type="PANTHER" id="PTHR47359">
    <property type="entry name" value="PEPTIDOGLYCAN DL-ENDOPEPTIDASE CWLO"/>
    <property type="match status" value="1"/>
</dbReference>
<dbReference type="InterPro" id="IPR016047">
    <property type="entry name" value="M23ase_b-sheet_dom"/>
</dbReference>
<keyword evidence="2" id="KW-0645">Protease</keyword>
<dbReference type="InterPro" id="IPR000064">
    <property type="entry name" value="NLP_P60_dom"/>
</dbReference>
<organism evidence="6 7">
    <name type="scientific">Antrihabitans stalactiti</name>
    <dbReference type="NCBI Taxonomy" id="2584121"/>
    <lineage>
        <taxon>Bacteria</taxon>
        <taxon>Bacillati</taxon>
        <taxon>Actinomycetota</taxon>
        <taxon>Actinomycetes</taxon>
        <taxon>Mycobacteriales</taxon>
        <taxon>Nocardiaceae</taxon>
        <taxon>Antrihabitans</taxon>
    </lineage>
</organism>
<evidence type="ECO:0000259" key="5">
    <source>
        <dbReference type="PROSITE" id="PS51935"/>
    </source>
</evidence>
<dbReference type="SUPFAM" id="SSF51261">
    <property type="entry name" value="Duplicated hybrid motif"/>
    <property type="match status" value="1"/>
</dbReference>
<dbReference type="Gene3D" id="3.90.1720.10">
    <property type="entry name" value="endopeptidase domain like (from Nostoc punctiforme)"/>
    <property type="match status" value="1"/>
</dbReference>
<keyword evidence="7" id="KW-1185">Reference proteome</keyword>
<proteinExistence type="inferred from homology"/>
<evidence type="ECO:0000313" key="7">
    <source>
        <dbReference type="Proteomes" id="UP000535543"/>
    </source>
</evidence>